<protein>
    <submittedName>
        <fullName evidence="2">Uncharacterized protein</fullName>
    </submittedName>
</protein>
<reference evidence="2 3" key="1">
    <citation type="submission" date="2015-01" db="EMBL/GenBank/DDBJ databases">
        <title>Enhanced salinomycin production by adjusting the supply of polyketide extender units in Streptomyce albus DSM 41398.</title>
        <authorList>
            <person name="Lu C."/>
        </authorList>
    </citation>
    <scope>NUCLEOTIDE SEQUENCE [LARGE SCALE GENOMIC DNA]</scope>
    <source>
        <strain evidence="3">ATCC 21838 / DSM 41398 / FERM P-419 / JCM 4703 / NBRC 107858</strain>
    </source>
</reference>
<proteinExistence type="predicted"/>
<sequence>MPHSGGRQVHTRRRRPHPRTTTAQDSGSGHPAGAETPEPQE</sequence>
<feature type="region of interest" description="Disordered" evidence="1">
    <location>
        <begin position="1"/>
        <end position="41"/>
    </location>
</feature>
<feature type="compositionally biased region" description="Basic residues" evidence="1">
    <location>
        <begin position="9"/>
        <end position="18"/>
    </location>
</feature>
<name>A0A0B5EM21_STRA4</name>
<evidence type="ECO:0000256" key="1">
    <source>
        <dbReference type="SAM" id="MobiDB-lite"/>
    </source>
</evidence>
<accession>A0A0B5EM21</accession>
<keyword evidence="3" id="KW-1185">Reference proteome</keyword>
<evidence type="ECO:0000313" key="2">
    <source>
        <dbReference type="EMBL" id="AJE83493.1"/>
    </source>
</evidence>
<dbReference type="AlphaFoldDB" id="A0A0B5EM21"/>
<gene>
    <name evidence="2" type="ORF">SLNWT_3117</name>
</gene>
<evidence type="ECO:0000313" key="3">
    <source>
        <dbReference type="Proteomes" id="UP000031523"/>
    </source>
</evidence>
<dbReference type="EMBL" id="CP010519">
    <property type="protein sequence ID" value="AJE83493.1"/>
    <property type="molecule type" value="Genomic_DNA"/>
</dbReference>
<dbReference type="KEGG" id="sals:SLNWT_3117"/>
<organism evidence="2 3">
    <name type="scientific">Streptomyces albus (strain ATCC 21838 / DSM 41398 / FERM P-419 / JCM 4703 / NBRC 107858)</name>
    <dbReference type="NCBI Taxonomy" id="1081613"/>
    <lineage>
        <taxon>Bacteria</taxon>
        <taxon>Bacillati</taxon>
        <taxon>Actinomycetota</taxon>
        <taxon>Actinomycetes</taxon>
        <taxon>Kitasatosporales</taxon>
        <taxon>Streptomycetaceae</taxon>
        <taxon>Streptomyces</taxon>
    </lineage>
</organism>
<dbReference type="Proteomes" id="UP000031523">
    <property type="component" value="Chromosome"/>
</dbReference>